<dbReference type="PANTHER" id="PTHR47894">
    <property type="entry name" value="HTH-TYPE TRANSCRIPTIONAL REGULATOR GADX"/>
    <property type="match status" value="1"/>
</dbReference>
<feature type="domain" description="HTH araC/xylS-type" evidence="4">
    <location>
        <begin position="279"/>
        <end position="381"/>
    </location>
</feature>
<dbReference type="Pfam" id="PF12833">
    <property type="entry name" value="HTH_18"/>
    <property type="match status" value="1"/>
</dbReference>
<dbReference type="eggNOG" id="COG2207">
    <property type="taxonomic scope" value="Bacteria"/>
</dbReference>
<protein>
    <submittedName>
        <fullName evidence="5">AraC family transcriptional regulator</fullName>
    </submittedName>
</protein>
<dbReference type="AlphaFoldDB" id="A0A1P8EFI3"/>
<dbReference type="KEGG" id="asol:BEN76_02550"/>
<organism evidence="5 6">
    <name type="scientific">Acinetobacter soli</name>
    <dbReference type="NCBI Taxonomy" id="487316"/>
    <lineage>
        <taxon>Bacteria</taxon>
        <taxon>Pseudomonadati</taxon>
        <taxon>Pseudomonadota</taxon>
        <taxon>Gammaproteobacteria</taxon>
        <taxon>Moraxellales</taxon>
        <taxon>Moraxellaceae</taxon>
        <taxon>Acinetobacter</taxon>
    </lineage>
</organism>
<dbReference type="GO" id="GO:0003700">
    <property type="term" value="F:DNA-binding transcription factor activity"/>
    <property type="evidence" value="ECO:0007669"/>
    <property type="project" value="InterPro"/>
</dbReference>
<dbReference type="SUPFAM" id="SSF46689">
    <property type="entry name" value="Homeodomain-like"/>
    <property type="match status" value="1"/>
</dbReference>
<dbReference type="SMART" id="SM00342">
    <property type="entry name" value="HTH_ARAC"/>
    <property type="match status" value="1"/>
</dbReference>
<keyword evidence="3" id="KW-0804">Transcription</keyword>
<dbReference type="GO" id="GO:0005829">
    <property type="term" value="C:cytosol"/>
    <property type="evidence" value="ECO:0007669"/>
    <property type="project" value="TreeGrafter"/>
</dbReference>
<dbReference type="InterPro" id="IPR032687">
    <property type="entry name" value="AraC-type_N"/>
</dbReference>
<keyword evidence="2" id="KW-0238">DNA-binding</keyword>
<dbReference type="STRING" id="487316.BEN76_02550"/>
<keyword evidence="1" id="KW-0805">Transcription regulation</keyword>
<gene>
    <name evidence="5" type="ORF">BEN76_02550</name>
</gene>
<dbReference type="Proteomes" id="UP000185674">
    <property type="component" value="Chromosome"/>
</dbReference>
<dbReference type="Gene3D" id="1.10.10.60">
    <property type="entry name" value="Homeodomain-like"/>
    <property type="match status" value="1"/>
</dbReference>
<reference evidence="5 6" key="1">
    <citation type="submission" date="2016-08" db="EMBL/GenBank/DDBJ databases">
        <title>Complete genome sequence of Acinetobacter baylyi strain GFJ2.</title>
        <authorList>
            <person name="Tabata M."/>
            <person name="Kuboki S."/>
            <person name="Gibu N."/>
            <person name="Kinouchi Y."/>
            <person name="Vangnai A."/>
            <person name="Kasai D."/>
            <person name="Fukuda M."/>
        </authorList>
    </citation>
    <scope>NUCLEOTIDE SEQUENCE [LARGE SCALE GENOMIC DNA]</scope>
    <source>
        <strain evidence="5 6">GFJ2</strain>
    </source>
</reference>
<dbReference type="PANTHER" id="PTHR47894:SF1">
    <property type="entry name" value="HTH-TYPE TRANSCRIPTIONAL REGULATOR VQSM"/>
    <property type="match status" value="1"/>
</dbReference>
<name>A0A1P8EFI3_9GAMM</name>
<dbReference type="InterPro" id="IPR018060">
    <property type="entry name" value="HTH_AraC"/>
</dbReference>
<dbReference type="PROSITE" id="PS01124">
    <property type="entry name" value="HTH_ARAC_FAMILY_2"/>
    <property type="match status" value="1"/>
</dbReference>
<sequence length="386" mass="44915">MLIANSHLQVKIERTEVQFQNTSIVLRYLASELERSMWLFQIWDIQNVTMQHTKGTISIALVNEALSVALARGIFIDQIALRAGISPELLAYPKARISVSAYAQLWIEIAKCLNDEFFGMDSHPMRYGSYKLLCYLIISTDTTEMALRTILDYFNLVLDDTHARLEIDQHKAYIYLDDQTHIKRMFTYATYIMLVHGLLCWISDQRISIHQIRVKCAQPEYPQDYYVRFCENIVFDDTVNCIEIDLSYLTLKVKKDKKAAHAFLEQVPHNLLVKYKNENALSVIIRRQLIHLHPSSWPELKILAQQLCLSEATIQRRLKNENTSYQQLKNDIRCDIAIDRLTHTQQSIQEISDALNFHEASAFHRAFKKWTGVSPGAYRQQTQPFI</sequence>
<accession>A0A1P8EFI3</accession>
<dbReference type="GO" id="GO:0000976">
    <property type="term" value="F:transcription cis-regulatory region binding"/>
    <property type="evidence" value="ECO:0007669"/>
    <property type="project" value="TreeGrafter"/>
</dbReference>
<evidence type="ECO:0000313" key="5">
    <source>
        <dbReference type="EMBL" id="APV34960.1"/>
    </source>
</evidence>
<proteinExistence type="predicted"/>
<evidence type="ECO:0000256" key="3">
    <source>
        <dbReference type="ARBA" id="ARBA00023163"/>
    </source>
</evidence>
<evidence type="ECO:0000256" key="2">
    <source>
        <dbReference type="ARBA" id="ARBA00023125"/>
    </source>
</evidence>
<dbReference type="EMBL" id="CP016896">
    <property type="protein sequence ID" value="APV34960.1"/>
    <property type="molecule type" value="Genomic_DNA"/>
</dbReference>
<evidence type="ECO:0000256" key="1">
    <source>
        <dbReference type="ARBA" id="ARBA00023015"/>
    </source>
</evidence>
<evidence type="ECO:0000259" key="4">
    <source>
        <dbReference type="PROSITE" id="PS01124"/>
    </source>
</evidence>
<evidence type="ECO:0000313" key="6">
    <source>
        <dbReference type="Proteomes" id="UP000185674"/>
    </source>
</evidence>
<dbReference type="InterPro" id="IPR009057">
    <property type="entry name" value="Homeodomain-like_sf"/>
</dbReference>
<dbReference type="Pfam" id="PF12625">
    <property type="entry name" value="Arabinose_bd"/>
    <property type="match status" value="1"/>
</dbReference>